<dbReference type="AlphaFoldDB" id="A0A1L9BDY4"/>
<feature type="transmembrane region" description="Helical" evidence="2">
    <location>
        <begin position="291"/>
        <end position="312"/>
    </location>
</feature>
<organism evidence="3 4">
    <name type="scientific">Cystobacter ferrugineus</name>
    <dbReference type="NCBI Taxonomy" id="83449"/>
    <lineage>
        <taxon>Bacteria</taxon>
        <taxon>Pseudomonadati</taxon>
        <taxon>Myxococcota</taxon>
        <taxon>Myxococcia</taxon>
        <taxon>Myxococcales</taxon>
        <taxon>Cystobacterineae</taxon>
        <taxon>Archangiaceae</taxon>
        <taxon>Cystobacter</taxon>
    </lineage>
</organism>
<name>A0A1L9BDY4_9BACT</name>
<dbReference type="STRING" id="83449.BON30_15720"/>
<protein>
    <submittedName>
        <fullName evidence="3">Uncharacterized protein</fullName>
    </submittedName>
</protein>
<evidence type="ECO:0000256" key="1">
    <source>
        <dbReference type="SAM" id="MobiDB-lite"/>
    </source>
</evidence>
<evidence type="ECO:0000313" key="4">
    <source>
        <dbReference type="Proteomes" id="UP000182229"/>
    </source>
</evidence>
<evidence type="ECO:0000256" key="2">
    <source>
        <dbReference type="SAM" id="Phobius"/>
    </source>
</evidence>
<reference evidence="3 4" key="2">
    <citation type="submission" date="2016-12" db="EMBL/GenBank/DDBJ databases">
        <title>Draft Genome Sequence of Cystobacter ferrugineus Strain Cbfe23.</title>
        <authorList>
            <person name="Akbar S."/>
            <person name="Dowd S.E."/>
            <person name="Stevens D.C."/>
        </authorList>
    </citation>
    <scope>NUCLEOTIDE SEQUENCE [LARGE SCALE GENOMIC DNA]</scope>
    <source>
        <strain evidence="3 4">Cbfe23</strain>
    </source>
</reference>
<dbReference type="Proteomes" id="UP000182229">
    <property type="component" value="Unassembled WGS sequence"/>
</dbReference>
<keyword evidence="2" id="KW-0812">Transmembrane</keyword>
<sequence>MRGAFQTQGVPVLKCPGCGTKVADGTAICPSCDYIIDASFISTDAPRRSLVEEGEEEMTGSLSAIPPPPRPVSTNSGTRGAPSKVTTSSGVRVSSAGMRVTTASGVRPKGASGTTGSRPAVSPTTGSRPAEPPNDDVTNIRSMEDIVRSAPPRASNGRPIPAVRSGTPTGSRPAVTPRREADTELDPSDVNYVPPRPAPSSVNTTGQIMAPEELAADLKDFLGELGRSDKIVFFSAIAVVLSAFTPWKETAEDGDILGLMSLGIIAILGALGIVGALAVRVRRIMPRLNVLVPWMAQLGLSIACILWCLIFMKLSTDNTEVPSSVGKEIIYNSSPSFGALLALLGSLGCLAGTLLGLKERPGS</sequence>
<dbReference type="EMBL" id="MPIN01000003">
    <property type="protein sequence ID" value="OJH40460.1"/>
    <property type="molecule type" value="Genomic_DNA"/>
</dbReference>
<accession>A0A1L9BDY4</accession>
<keyword evidence="2" id="KW-0472">Membrane</keyword>
<feature type="transmembrane region" description="Helical" evidence="2">
    <location>
        <begin position="259"/>
        <end position="279"/>
    </location>
</feature>
<feature type="transmembrane region" description="Helical" evidence="2">
    <location>
        <begin position="231"/>
        <end position="247"/>
    </location>
</feature>
<feature type="region of interest" description="Disordered" evidence="1">
    <location>
        <begin position="50"/>
        <end position="204"/>
    </location>
</feature>
<feature type="transmembrane region" description="Helical" evidence="2">
    <location>
        <begin position="337"/>
        <end position="357"/>
    </location>
</feature>
<gene>
    <name evidence="3" type="ORF">BON30_15720</name>
</gene>
<feature type="compositionally biased region" description="Polar residues" evidence="1">
    <location>
        <begin position="72"/>
        <end position="92"/>
    </location>
</feature>
<proteinExistence type="predicted"/>
<evidence type="ECO:0000313" key="3">
    <source>
        <dbReference type="EMBL" id="OJH40460.1"/>
    </source>
</evidence>
<dbReference type="OrthoDB" id="5381389at2"/>
<keyword evidence="4" id="KW-1185">Reference proteome</keyword>
<comment type="caution">
    <text evidence="3">The sequence shown here is derived from an EMBL/GenBank/DDBJ whole genome shotgun (WGS) entry which is preliminary data.</text>
</comment>
<keyword evidence="2" id="KW-1133">Transmembrane helix</keyword>
<reference evidence="4" key="1">
    <citation type="submission" date="2016-11" db="EMBL/GenBank/DDBJ databases">
        <authorList>
            <person name="Shukria A."/>
            <person name="Stevens D.C."/>
        </authorList>
    </citation>
    <scope>NUCLEOTIDE SEQUENCE [LARGE SCALE GENOMIC DNA]</scope>
    <source>
        <strain evidence="4">Cbfe23</strain>
    </source>
</reference>
<feature type="compositionally biased region" description="Polar residues" evidence="1">
    <location>
        <begin position="112"/>
        <end position="127"/>
    </location>
</feature>